<evidence type="ECO:0000256" key="3">
    <source>
        <dbReference type="ARBA" id="ARBA00022692"/>
    </source>
</evidence>
<feature type="transmembrane region" description="Helical" evidence="7">
    <location>
        <begin position="35"/>
        <end position="57"/>
    </location>
</feature>
<feature type="region of interest" description="Disordered" evidence="6">
    <location>
        <begin position="60"/>
        <end position="149"/>
    </location>
</feature>
<dbReference type="GO" id="GO:0005886">
    <property type="term" value="C:plasma membrane"/>
    <property type="evidence" value="ECO:0007669"/>
    <property type="project" value="UniProtKB-SubCell"/>
</dbReference>
<evidence type="ECO:0000313" key="9">
    <source>
        <dbReference type="EMBL" id="OPC82518.1"/>
    </source>
</evidence>
<reference evidence="9 10" key="1">
    <citation type="submission" date="2017-03" db="EMBL/GenBank/DDBJ databases">
        <title>Draft genome sequence of Streptomyces scabrisporus NF3, endophyte isolated from Amphipterygium adstringens.</title>
        <authorList>
            <person name="Vazquez M."/>
            <person name="Ceapa C.D."/>
            <person name="Rodriguez Luna D."/>
            <person name="Sanchez Esquivel S."/>
        </authorList>
    </citation>
    <scope>NUCLEOTIDE SEQUENCE [LARGE SCALE GENOMIC DNA]</scope>
    <source>
        <strain evidence="9 10">NF3</strain>
    </source>
</reference>
<evidence type="ECO:0000256" key="2">
    <source>
        <dbReference type="ARBA" id="ARBA00022475"/>
    </source>
</evidence>
<keyword evidence="4 7" id="KW-1133">Transmembrane helix</keyword>
<accession>A0A1T3P082</accession>
<organism evidence="9 10">
    <name type="scientific">Embleya scabrispora</name>
    <dbReference type="NCBI Taxonomy" id="159449"/>
    <lineage>
        <taxon>Bacteria</taxon>
        <taxon>Bacillati</taxon>
        <taxon>Actinomycetota</taxon>
        <taxon>Actinomycetes</taxon>
        <taxon>Kitasatosporales</taxon>
        <taxon>Streptomycetaceae</taxon>
        <taxon>Embleya</taxon>
    </lineage>
</organism>
<dbReference type="AlphaFoldDB" id="A0A1T3P082"/>
<evidence type="ECO:0000256" key="5">
    <source>
        <dbReference type="ARBA" id="ARBA00023136"/>
    </source>
</evidence>
<evidence type="ECO:0000313" key="10">
    <source>
        <dbReference type="Proteomes" id="UP000190037"/>
    </source>
</evidence>
<name>A0A1T3P082_9ACTN</name>
<gene>
    <name evidence="9" type="ORF">B4N89_17640</name>
</gene>
<dbReference type="RefSeq" id="WP_078976783.1">
    <property type="nucleotide sequence ID" value="NZ_MWQN01000001.1"/>
</dbReference>
<feature type="domain" description="Cardiolipin synthase N-terminal" evidence="8">
    <location>
        <begin position="15"/>
        <end position="59"/>
    </location>
</feature>
<keyword evidence="10" id="KW-1185">Reference proteome</keyword>
<evidence type="ECO:0000256" key="4">
    <source>
        <dbReference type="ARBA" id="ARBA00022989"/>
    </source>
</evidence>
<evidence type="ECO:0000256" key="1">
    <source>
        <dbReference type="ARBA" id="ARBA00004651"/>
    </source>
</evidence>
<dbReference type="EMBL" id="MWQN01000001">
    <property type="protein sequence ID" value="OPC82518.1"/>
    <property type="molecule type" value="Genomic_DNA"/>
</dbReference>
<comment type="subcellular location">
    <subcellularLocation>
        <location evidence="1">Cell membrane</location>
        <topology evidence="1">Multi-pass membrane protein</topology>
    </subcellularLocation>
</comment>
<proteinExistence type="predicted"/>
<feature type="compositionally biased region" description="Basic and acidic residues" evidence="6">
    <location>
        <begin position="113"/>
        <end position="149"/>
    </location>
</feature>
<keyword evidence="5 7" id="KW-0472">Membrane</keyword>
<dbReference type="OrthoDB" id="3298527at2"/>
<evidence type="ECO:0000259" key="8">
    <source>
        <dbReference type="Pfam" id="PF13396"/>
    </source>
</evidence>
<evidence type="ECO:0000256" key="7">
    <source>
        <dbReference type="SAM" id="Phobius"/>
    </source>
</evidence>
<dbReference type="Pfam" id="PF13396">
    <property type="entry name" value="PLDc_N"/>
    <property type="match status" value="1"/>
</dbReference>
<comment type="caution">
    <text evidence="9">The sequence shown here is derived from an EMBL/GenBank/DDBJ whole genome shotgun (WGS) entry which is preliminary data.</text>
</comment>
<sequence>MIRVLLLLLPLAVGIYAFIDCLTTDERKVRSLPKIAWVFILLLFWPVFLGPIGWFVAGRPRNEHVPGSGGGFVSRGRGRQMAPDDDPEFLASLARNERKPGDAPKPGTDEDEMLRRWEEDLKHREDDLRSPDRDNPEGRAKDKDAKDKD</sequence>
<protein>
    <recommendedName>
        <fullName evidence="8">Cardiolipin synthase N-terminal domain-containing protein</fullName>
    </recommendedName>
</protein>
<dbReference type="InterPro" id="IPR027379">
    <property type="entry name" value="CLS_N"/>
</dbReference>
<evidence type="ECO:0000256" key="6">
    <source>
        <dbReference type="SAM" id="MobiDB-lite"/>
    </source>
</evidence>
<dbReference type="STRING" id="159449.B4N89_17640"/>
<keyword evidence="3 7" id="KW-0812">Transmembrane</keyword>
<dbReference type="Proteomes" id="UP000190037">
    <property type="component" value="Unassembled WGS sequence"/>
</dbReference>
<keyword evidence="2" id="KW-1003">Cell membrane</keyword>